<organism evidence="1 2">
    <name type="scientific">Jimgerdemannia flammicorona</name>
    <dbReference type="NCBI Taxonomy" id="994334"/>
    <lineage>
        <taxon>Eukaryota</taxon>
        <taxon>Fungi</taxon>
        <taxon>Fungi incertae sedis</taxon>
        <taxon>Mucoromycota</taxon>
        <taxon>Mucoromycotina</taxon>
        <taxon>Endogonomycetes</taxon>
        <taxon>Endogonales</taxon>
        <taxon>Endogonaceae</taxon>
        <taxon>Jimgerdemannia</taxon>
    </lineage>
</organism>
<dbReference type="Gene3D" id="1.25.40.10">
    <property type="entry name" value="Tetratricopeptide repeat domain"/>
    <property type="match status" value="1"/>
</dbReference>
<evidence type="ECO:0000313" key="2">
    <source>
        <dbReference type="Proteomes" id="UP000274822"/>
    </source>
</evidence>
<proteinExistence type="predicted"/>
<dbReference type="InterPro" id="IPR011990">
    <property type="entry name" value="TPR-like_helical_dom_sf"/>
</dbReference>
<dbReference type="Proteomes" id="UP000274822">
    <property type="component" value="Unassembled WGS sequence"/>
</dbReference>
<reference evidence="1 2" key="1">
    <citation type="journal article" date="2018" name="New Phytol.">
        <title>Phylogenomics of Endogonaceae and evolution of mycorrhizas within Mucoromycota.</title>
        <authorList>
            <person name="Chang Y."/>
            <person name="Desiro A."/>
            <person name="Na H."/>
            <person name="Sandor L."/>
            <person name="Lipzen A."/>
            <person name="Clum A."/>
            <person name="Barry K."/>
            <person name="Grigoriev I.V."/>
            <person name="Martin F.M."/>
            <person name="Stajich J.E."/>
            <person name="Smith M.E."/>
            <person name="Bonito G."/>
            <person name="Spatafora J.W."/>
        </authorList>
    </citation>
    <scope>NUCLEOTIDE SEQUENCE [LARGE SCALE GENOMIC DNA]</scope>
    <source>
        <strain evidence="1 2">AD002</strain>
    </source>
</reference>
<dbReference type="SUPFAM" id="SSF48452">
    <property type="entry name" value="TPR-like"/>
    <property type="match status" value="1"/>
</dbReference>
<gene>
    <name evidence="1" type="ORF">BC938DRAFT_476216</name>
</gene>
<accession>A0A433QQS4</accession>
<dbReference type="EMBL" id="RBNJ01002297">
    <property type="protein sequence ID" value="RUS32134.1"/>
    <property type="molecule type" value="Genomic_DNA"/>
</dbReference>
<comment type="caution">
    <text evidence="1">The sequence shown here is derived from an EMBL/GenBank/DDBJ whole genome shotgun (WGS) entry which is preliminary data.</text>
</comment>
<evidence type="ECO:0000313" key="1">
    <source>
        <dbReference type="EMBL" id="RUS32134.1"/>
    </source>
</evidence>
<protein>
    <submittedName>
        <fullName evidence="1">Uncharacterized protein</fullName>
    </submittedName>
</protein>
<name>A0A433QQS4_9FUNG</name>
<sequence length="65" mass="7095">MSAEAHKAAGNKLFSQQLYEDAVKEYSTAIVQYSDSLALGWLSGGRLLACSLTRTPRWTSESVIS</sequence>
<keyword evidence="2" id="KW-1185">Reference proteome</keyword>
<dbReference type="AlphaFoldDB" id="A0A433QQS4"/>